<dbReference type="Proteomes" id="UP000238956">
    <property type="component" value="Chromosome"/>
</dbReference>
<evidence type="ECO:0008006" key="3">
    <source>
        <dbReference type="Google" id="ProtNLM"/>
    </source>
</evidence>
<reference evidence="1 2" key="1">
    <citation type="submission" date="2017-12" db="EMBL/GenBank/DDBJ databases">
        <authorList>
            <person name="Hurst M.R.H."/>
        </authorList>
    </citation>
    <scope>NUCLEOTIDE SEQUENCE [LARGE SCALE GENOMIC DNA]</scope>
    <source>
        <strain evidence="1 2">TH11417</strain>
    </source>
</reference>
<reference evidence="1 2" key="2">
    <citation type="submission" date="2018-02" db="EMBL/GenBank/DDBJ databases">
        <title>Whole genome sequencing analysis of Streptococcus pluranimalium isolated from cattle infected mastitis in China.</title>
        <authorList>
            <person name="Zhang J.-R."/>
            <person name="Hu G.-Z."/>
        </authorList>
    </citation>
    <scope>NUCLEOTIDE SEQUENCE [LARGE SCALE GENOMIC DNA]</scope>
    <source>
        <strain evidence="1 2">TH11417</strain>
    </source>
</reference>
<protein>
    <recommendedName>
        <fullName evidence="3">Lipoprotein BUG3</fullName>
    </recommendedName>
</protein>
<evidence type="ECO:0000313" key="2">
    <source>
        <dbReference type="Proteomes" id="UP000238956"/>
    </source>
</evidence>
<sequence>MLSKAKWLVFIVYFGLFLGGCQMFHPVKEESAITNKSEVKQDKMTTKDKQLAYLKEHEQEIIDFVKSQNDKIESVQIDWSSMEVEQSGNGTPQGGDYFILLRGTFNNLDNTELTVDFYLKNKNDIPDIRNIGMTNHPMINNGSFWDIYGD</sequence>
<dbReference type="OrthoDB" id="2235960at2"/>
<proteinExistence type="predicted"/>
<dbReference type="AlphaFoldDB" id="A0A2L0D352"/>
<dbReference type="KEGG" id="splr:C0J00_02775"/>
<dbReference type="EMBL" id="CP025536">
    <property type="protein sequence ID" value="AUW96124.1"/>
    <property type="molecule type" value="Genomic_DNA"/>
</dbReference>
<organism evidence="1 2">
    <name type="scientific">Streptococcus pluranimalium</name>
    <dbReference type="NCBI Taxonomy" id="82348"/>
    <lineage>
        <taxon>Bacteria</taxon>
        <taxon>Bacillati</taxon>
        <taxon>Bacillota</taxon>
        <taxon>Bacilli</taxon>
        <taxon>Lactobacillales</taxon>
        <taxon>Streptococcaceae</taxon>
        <taxon>Streptococcus</taxon>
    </lineage>
</organism>
<evidence type="ECO:0000313" key="1">
    <source>
        <dbReference type="EMBL" id="AUW96124.1"/>
    </source>
</evidence>
<keyword evidence="2" id="KW-1185">Reference proteome</keyword>
<dbReference type="PROSITE" id="PS51257">
    <property type="entry name" value="PROKAR_LIPOPROTEIN"/>
    <property type="match status" value="1"/>
</dbReference>
<accession>A0A2L0D352</accession>
<gene>
    <name evidence="1" type="ORF">C0J00_02775</name>
</gene>
<name>A0A2L0D352_9STRE</name>